<evidence type="ECO:0000313" key="15">
    <source>
        <dbReference type="Ensembl" id="ENSACLP00000061824.1"/>
    </source>
</evidence>
<keyword evidence="11 14" id="KW-0472">Membrane</keyword>
<keyword evidence="8 14" id="KW-0812">Transmembrane</keyword>
<dbReference type="PANTHER" id="PTHR12714:SF9">
    <property type="entry name" value="PROTEIN-S-ISOPRENYLCYSTEINE O-METHYLTRANSFERASE"/>
    <property type="match status" value="1"/>
</dbReference>
<dbReference type="Gene3D" id="1.20.120.1630">
    <property type="match status" value="1"/>
</dbReference>
<evidence type="ECO:0000256" key="7">
    <source>
        <dbReference type="ARBA" id="ARBA00022691"/>
    </source>
</evidence>
<comment type="function">
    <text evidence="12">Catalyzes the post-translational methylation of isoprenylated C-terminal cysteine residues.</text>
</comment>
<feature type="transmembrane region" description="Helical" evidence="14">
    <location>
        <begin position="53"/>
        <end position="71"/>
    </location>
</feature>
<keyword evidence="6" id="KW-0808">Transferase</keyword>
<organism evidence="15 16">
    <name type="scientific">Astatotilapia calliptera</name>
    <name type="common">Eastern happy</name>
    <name type="synonym">Chromis callipterus</name>
    <dbReference type="NCBI Taxonomy" id="8154"/>
    <lineage>
        <taxon>Eukaryota</taxon>
        <taxon>Metazoa</taxon>
        <taxon>Chordata</taxon>
        <taxon>Craniata</taxon>
        <taxon>Vertebrata</taxon>
        <taxon>Euteleostomi</taxon>
        <taxon>Actinopterygii</taxon>
        <taxon>Neopterygii</taxon>
        <taxon>Teleostei</taxon>
        <taxon>Neoteleostei</taxon>
        <taxon>Acanthomorphata</taxon>
        <taxon>Ovalentaria</taxon>
        <taxon>Cichlomorphae</taxon>
        <taxon>Cichliformes</taxon>
        <taxon>Cichlidae</taxon>
        <taxon>African cichlids</taxon>
        <taxon>Pseudocrenilabrinae</taxon>
        <taxon>Haplochromini</taxon>
        <taxon>Astatotilapia</taxon>
    </lineage>
</organism>
<feature type="transmembrane region" description="Helical" evidence="14">
    <location>
        <begin position="112"/>
        <end position="132"/>
    </location>
</feature>
<dbReference type="Ensembl" id="ENSACLT00000047836.1">
    <property type="protein sequence ID" value="ENSACLP00000061824.1"/>
    <property type="gene ID" value="ENSACLG00000003080.2"/>
</dbReference>
<evidence type="ECO:0000256" key="5">
    <source>
        <dbReference type="ARBA" id="ARBA00022603"/>
    </source>
</evidence>
<dbReference type="GO" id="GO:0032259">
    <property type="term" value="P:methylation"/>
    <property type="evidence" value="ECO:0007669"/>
    <property type="project" value="UniProtKB-KW"/>
</dbReference>
<keyword evidence="9 14" id="KW-0256">Endoplasmic reticulum</keyword>
<reference evidence="15 16" key="1">
    <citation type="submission" date="2018-05" db="EMBL/GenBank/DDBJ databases">
        <authorList>
            <person name="Datahose"/>
        </authorList>
    </citation>
    <scope>NUCLEOTIDE SEQUENCE</scope>
</reference>
<evidence type="ECO:0000256" key="3">
    <source>
        <dbReference type="ARBA" id="ARBA00009140"/>
    </source>
</evidence>
<dbReference type="InterPro" id="IPR025770">
    <property type="entry name" value="PPMT_MeTrfase"/>
</dbReference>
<protein>
    <recommendedName>
        <fullName evidence="13 14">Protein-S-isoprenylcysteine O-methyltransferase</fullName>
        <ecNumber evidence="4 14">2.1.1.100</ecNumber>
    </recommendedName>
</protein>
<sequence>MLGDTLWYCMSKVRSDIEVCEVCSWNEFQGIHGLVLVYCALKALFTTRLIHPIIHTFIQAVFLSMSALSVIHSRSALWMHRGQLAHGSFDIQTGGAVKQTIDLEMTPSEPQVAVRACFLGVTFGCGLIITFSETTWTHFGWYMCSLSFFHYSEYLVTAIINPRSLSLDSFLLNHSVEYTLAAVSSWVEFIVEKLTVPELKQLSWLSVLGLFMVLCGEGLRKAAMLTAGSNFNHIVQNEKAQSHVLVTSGVYAYFRHPSYVGWFYWSIGTQVMLCNPLCILAYTIASWRFFRERIEEEELSLIHFFAEDYVEYKKRVPTGLPFISGIRVN</sequence>
<comment type="similarity">
    <text evidence="3 14">Belongs to the class VI-like SAM-binding methyltransferase superfamily. Isoprenylcysteine carboxyl methyltransferase family.</text>
</comment>
<dbReference type="GeneTree" id="ENSGT00390000017394"/>
<dbReference type="Pfam" id="PF04140">
    <property type="entry name" value="ICMT"/>
    <property type="match status" value="1"/>
</dbReference>
<evidence type="ECO:0000313" key="16">
    <source>
        <dbReference type="Proteomes" id="UP000265100"/>
    </source>
</evidence>
<evidence type="ECO:0000256" key="8">
    <source>
        <dbReference type="ARBA" id="ARBA00022692"/>
    </source>
</evidence>
<comment type="subcellular location">
    <subcellularLocation>
        <location evidence="2 14">Endoplasmic reticulum membrane</location>
        <topology evidence="2 14">Multi-pass membrane protein</topology>
    </subcellularLocation>
</comment>
<comment type="catalytic activity">
    <reaction evidence="1 14">
        <text>[protein]-C-terminal S-[(2E,6E)-farnesyl]-L-cysteine + S-adenosyl-L-methionine = [protein]-C-terminal S-[(2E,6E)-farnesyl]-L-cysteine methyl ester + S-adenosyl-L-homocysteine</text>
        <dbReference type="Rhea" id="RHEA:21672"/>
        <dbReference type="Rhea" id="RHEA-COMP:12125"/>
        <dbReference type="Rhea" id="RHEA-COMP:12126"/>
        <dbReference type="ChEBI" id="CHEBI:57856"/>
        <dbReference type="ChEBI" id="CHEBI:59789"/>
        <dbReference type="ChEBI" id="CHEBI:90510"/>
        <dbReference type="ChEBI" id="CHEBI:90511"/>
        <dbReference type="EC" id="2.1.1.100"/>
    </reaction>
</comment>
<evidence type="ECO:0000256" key="13">
    <source>
        <dbReference type="ARBA" id="ARBA00023656"/>
    </source>
</evidence>
<accession>A0AAX7TXU4</accession>
<dbReference type="EC" id="2.1.1.100" evidence="4 14"/>
<reference evidence="15" key="4">
    <citation type="submission" date="2025-09" db="UniProtKB">
        <authorList>
            <consortium name="Ensembl"/>
        </authorList>
    </citation>
    <scope>IDENTIFICATION</scope>
</reference>
<feature type="transmembrane region" description="Helical" evidence="14">
    <location>
        <begin position="262"/>
        <end position="285"/>
    </location>
</feature>
<name>A0AAX7TXU4_ASTCA</name>
<dbReference type="GO" id="GO:0004671">
    <property type="term" value="F:protein C-terminal S-isoprenylcysteine carboxyl O-methyltransferase activity"/>
    <property type="evidence" value="ECO:0007669"/>
    <property type="project" value="UniProtKB-EC"/>
</dbReference>
<evidence type="ECO:0000256" key="12">
    <source>
        <dbReference type="ARBA" id="ARBA00023572"/>
    </source>
</evidence>
<feature type="transmembrane region" description="Helical" evidence="14">
    <location>
        <begin position="138"/>
        <end position="160"/>
    </location>
</feature>
<dbReference type="FunFam" id="1.20.120.1630:FF:000007">
    <property type="entry name" value="Protein-S-isoprenylcysteine O-methyltransferase"/>
    <property type="match status" value="1"/>
</dbReference>
<dbReference type="AlphaFoldDB" id="A0AAX7TXU4"/>
<evidence type="ECO:0000256" key="1">
    <source>
        <dbReference type="ARBA" id="ARBA00001450"/>
    </source>
</evidence>
<reference evidence="15" key="3">
    <citation type="submission" date="2025-08" db="UniProtKB">
        <authorList>
            <consortium name="Ensembl"/>
        </authorList>
    </citation>
    <scope>IDENTIFICATION</scope>
</reference>
<reference evidence="16" key="2">
    <citation type="submission" date="2023-03" db="EMBL/GenBank/DDBJ databases">
        <authorList>
            <consortium name="Wellcome Sanger Institute Data Sharing"/>
        </authorList>
    </citation>
    <scope>NUCLEOTIDE SEQUENCE [LARGE SCALE GENOMIC DNA]</scope>
</reference>
<dbReference type="GO" id="GO:0005789">
    <property type="term" value="C:endoplasmic reticulum membrane"/>
    <property type="evidence" value="ECO:0007669"/>
    <property type="project" value="UniProtKB-SubCell"/>
</dbReference>
<evidence type="ECO:0000256" key="6">
    <source>
        <dbReference type="ARBA" id="ARBA00022679"/>
    </source>
</evidence>
<evidence type="ECO:0000256" key="11">
    <source>
        <dbReference type="ARBA" id="ARBA00023136"/>
    </source>
</evidence>
<keyword evidence="7 14" id="KW-0949">S-adenosyl-L-methionine</keyword>
<dbReference type="PROSITE" id="PS51564">
    <property type="entry name" value="SAM_ICMT"/>
    <property type="match status" value="1"/>
</dbReference>
<keyword evidence="5 14" id="KW-0489">Methyltransferase</keyword>
<proteinExistence type="inferred from homology"/>
<gene>
    <name evidence="15" type="primary">ICMT</name>
</gene>
<evidence type="ECO:0000256" key="9">
    <source>
        <dbReference type="ARBA" id="ARBA00022824"/>
    </source>
</evidence>
<keyword evidence="10 14" id="KW-1133">Transmembrane helix</keyword>
<evidence type="ECO:0000256" key="14">
    <source>
        <dbReference type="RuleBase" id="RU362022"/>
    </source>
</evidence>
<dbReference type="PANTHER" id="PTHR12714">
    <property type="entry name" value="PROTEIN-S ISOPRENYLCYSTEINE O-METHYLTRANSFERASE"/>
    <property type="match status" value="1"/>
</dbReference>
<evidence type="ECO:0000256" key="2">
    <source>
        <dbReference type="ARBA" id="ARBA00004477"/>
    </source>
</evidence>
<keyword evidence="16" id="KW-1185">Reference proteome</keyword>
<dbReference type="Proteomes" id="UP000265100">
    <property type="component" value="Chromosome 20"/>
</dbReference>
<evidence type="ECO:0000256" key="4">
    <source>
        <dbReference type="ARBA" id="ARBA00012151"/>
    </source>
</evidence>
<dbReference type="InterPro" id="IPR007269">
    <property type="entry name" value="ICMT_MeTrfase"/>
</dbReference>
<evidence type="ECO:0000256" key="10">
    <source>
        <dbReference type="ARBA" id="ARBA00022989"/>
    </source>
</evidence>